<reference evidence="2 3" key="1">
    <citation type="submission" date="2016-05" db="EMBL/GenBank/DDBJ databases">
        <title>Paenibacillus sp. 1ZS3-15 nov., isolated from the rhizosphere soil.</title>
        <authorList>
            <person name="Zhang X.X."/>
            <person name="Zhang J."/>
        </authorList>
    </citation>
    <scope>NUCLEOTIDE SEQUENCE [LARGE SCALE GENOMIC DNA]</scope>
    <source>
        <strain evidence="2 3">1ZS3-15</strain>
    </source>
</reference>
<keyword evidence="3" id="KW-1185">Reference proteome</keyword>
<sequence length="97" mass="11290">MERVIIYTKVIDFIGLILLGIFLGFTYSIVSIVILAICSPYLETYYEMFTQIYTYFLPLAILLTTIVFKQVKPFILILVAILTGTYFMYLVSQVEFF</sequence>
<dbReference type="RefSeq" id="WP_068667777.1">
    <property type="nucleotide sequence ID" value="NZ_LYPB01000079.1"/>
</dbReference>
<organism evidence="2 3">
    <name type="scientific">Paenibacillus oryzisoli</name>
    <dbReference type="NCBI Taxonomy" id="1850517"/>
    <lineage>
        <taxon>Bacteria</taxon>
        <taxon>Bacillati</taxon>
        <taxon>Bacillota</taxon>
        <taxon>Bacilli</taxon>
        <taxon>Bacillales</taxon>
        <taxon>Paenibacillaceae</taxon>
        <taxon>Paenibacillus</taxon>
    </lineage>
</organism>
<keyword evidence="1" id="KW-1133">Transmembrane helix</keyword>
<dbReference type="Proteomes" id="UP000078454">
    <property type="component" value="Unassembled WGS sequence"/>
</dbReference>
<dbReference type="EMBL" id="LYPB01000079">
    <property type="protein sequence ID" value="OAS15841.1"/>
    <property type="molecule type" value="Genomic_DNA"/>
</dbReference>
<keyword evidence="1" id="KW-0472">Membrane</keyword>
<accession>A0A198A476</accession>
<comment type="caution">
    <text evidence="2">The sequence shown here is derived from an EMBL/GenBank/DDBJ whole genome shotgun (WGS) entry which is preliminary data.</text>
</comment>
<gene>
    <name evidence="2" type="ORF">A8708_23310</name>
</gene>
<keyword evidence="1" id="KW-0812">Transmembrane</keyword>
<feature type="transmembrane region" description="Helical" evidence="1">
    <location>
        <begin position="74"/>
        <end position="92"/>
    </location>
</feature>
<evidence type="ECO:0000256" key="1">
    <source>
        <dbReference type="SAM" id="Phobius"/>
    </source>
</evidence>
<protein>
    <submittedName>
        <fullName evidence="2">Uncharacterized protein</fullName>
    </submittedName>
</protein>
<evidence type="ECO:0000313" key="3">
    <source>
        <dbReference type="Proteomes" id="UP000078454"/>
    </source>
</evidence>
<feature type="transmembrane region" description="Helical" evidence="1">
    <location>
        <begin position="48"/>
        <end position="67"/>
    </location>
</feature>
<dbReference type="AlphaFoldDB" id="A0A198A476"/>
<evidence type="ECO:0000313" key="2">
    <source>
        <dbReference type="EMBL" id="OAS15841.1"/>
    </source>
</evidence>
<name>A0A198A476_9BACL</name>
<proteinExistence type="predicted"/>
<feature type="transmembrane region" description="Helical" evidence="1">
    <location>
        <begin position="12"/>
        <end position="42"/>
    </location>
</feature>